<sequence>MDTEGRLYCHTFKCQPVARTRDHQTCTTFRQEQLRKLREMFKKTTFPEKVTIQNLASVLHLNQLVVRLGSRTSMSNGRNSSNKLNQGISNQTISVKEEKTALPITSVNTHPMSPEILIDHDHDLCDPSDIKQTGEAGASVCNSSLDSQPYDIQQICLEVSDPPWATIPYEIDLFVQLYVLP</sequence>
<dbReference type="InterPro" id="IPR001356">
    <property type="entry name" value="HD"/>
</dbReference>
<dbReference type="InterPro" id="IPR009057">
    <property type="entry name" value="Homeodomain-like_sf"/>
</dbReference>
<organism evidence="3 4">
    <name type="scientific">Galeopterus variegatus</name>
    <name type="common">Malayan flying lemur</name>
    <name type="synonym">Cynocephalus variegatus</name>
    <dbReference type="NCBI Taxonomy" id="482537"/>
    <lineage>
        <taxon>Eukaryota</taxon>
        <taxon>Metazoa</taxon>
        <taxon>Chordata</taxon>
        <taxon>Craniata</taxon>
        <taxon>Vertebrata</taxon>
        <taxon>Euteleostomi</taxon>
        <taxon>Mammalia</taxon>
        <taxon>Eutheria</taxon>
        <taxon>Euarchontoglires</taxon>
        <taxon>Dermoptera</taxon>
        <taxon>Cynocephalidae</taxon>
        <taxon>Galeopterus</taxon>
    </lineage>
</organism>
<accession>A0ABM0RL78</accession>
<reference evidence="4" key="1">
    <citation type="submission" date="2025-08" db="UniProtKB">
        <authorList>
            <consortium name="RefSeq"/>
        </authorList>
    </citation>
    <scope>IDENTIFICATION</scope>
</reference>
<dbReference type="RefSeq" id="XP_008581369.1">
    <property type="nucleotide sequence ID" value="XM_008583147.1"/>
</dbReference>
<dbReference type="GeneID" id="103599058"/>
<comment type="subcellular location">
    <subcellularLocation>
        <location evidence="1">Nucleus</location>
    </subcellularLocation>
</comment>
<dbReference type="Proteomes" id="UP000694923">
    <property type="component" value="Unplaced"/>
</dbReference>
<evidence type="ECO:0000313" key="4">
    <source>
        <dbReference type="RefSeq" id="XP_008581369.1"/>
    </source>
</evidence>
<keyword evidence="1" id="KW-0238">DNA-binding</keyword>
<dbReference type="Gene3D" id="1.10.10.60">
    <property type="entry name" value="Homeodomain-like"/>
    <property type="match status" value="1"/>
</dbReference>
<protein>
    <submittedName>
        <fullName evidence="4">Leucine-twenty homeobox-like</fullName>
    </submittedName>
</protein>
<evidence type="ECO:0000313" key="3">
    <source>
        <dbReference type="Proteomes" id="UP000694923"/>
    </source>
</evidence>
<feature type="domain" description="Homeobox" evidence="2">
    <location>
        <begin position="27"/>
        <end position="67"/>
    </location>
</feature>
<keyword evidence="1" id="KW-0371">Homeobox</keyword>
<dbReference type="Pfam" id="PF00046">
    <property type="entry name" value="Homeodomain"/>
    <property type="match status" value="1"/>
</dbReference>
<dbReference type="SUPFAM" id="SSF46689">
    <property type="entry name" value="Homeodomain-like"/>
    <property type="match status" value="1"/>
</dbReference>
<keyword evidence="1" id="KW-0539">Nucleus</keyword>
<name>A0ABM0RL78_GALVR</name>
<proteinExistence type="predicted"/>
<keyword evidence="3" id="KW-1185">Reference proteome</keyword>
<evidence type="ECO:0000256" key="1">
    <source>
        <dbReference type="RuleBase" id="RU000682"/>
    </source>
</evidence>
<dbReference type="CDD" id="cd00086">
    <property type="entry name" value="homeodomain"/>
    <property type="match status" value="1"/>
</dbReference>
<gene>
    <name evidence="4" type="primary">LOC103599058</name>
</gene>
<evidence type="ECO:0000259" key="2">
    <source>
        <dbReference type="Pfam" id="PF00046"/>
    </source>
</evidence>